<dbReference type="RefSeq" id="WP_133235804.1">
    <property type="nucleotide sequence ID" value="NZ_SOZE01000038.1"/>
</dbReference>
<dbReference type="EMBL" id="SOZE01000038">
    <property type="protein sequence ID" value="TFF33804.1"/>
    <property type="molecule type" value="Genomic_DNA"/>
</dbReference>
<proteinExistence type="predicted"/>
<feature type="signal peptide" evidence="1">
    <location>
        <begin position="1"/>
        <end position="27"/>
    </location>
</feature>
<gene>
    <name evidence="2" type="ORF">E2R66_24035</name>
</gene>
<reference evidence="2 3" key="1">
    <citation type="journal article" date="2017" name="Int. J. Syst. Evol. Microbiol.">
        <title>Mucilaginibacterpsychrotolerans sp. nov., isolated from peatlands.</title>
        <authorList>
            <person name="Deng Y."/>
            <person name="Shen L."/>
            <person name="Xu B."/>
            <person name="Liu Y."/>
            <person name="Gu Z."/>
            <person name="Liu H."/>
            <person name="Zhou Y."/>
        </authorList>
    </citation>
    <scope>NUCLEOTIDE SEQUENCE [LARGE SCALE GENOMIC DNA]</scope>
    <source>
        <strain evidence="2 3">NH7-4</strain>
    </source>
</reference>
<name>A0A4Y8S5X4_9SPHI</name>
<dbReference type="OrthoDB" id="3812886at2"/>
<comment type="caution">
    <text evidence="2">The sequence shown here is derived from an EMBL/GenBank/DDBJ whole genome shotgun (WGS) entry which is preliminary data.</text>
</comment>
<sequence>MTLSLHAKKFNLVLLLLLFGSVCFGQANSVDISTYDKAKPYLTVRIYSDASVAQKGGIGKMVSRVDLEGTTTVLMLDMPGGFSPLFKTDFEKWNKPADEVFKDALANVGSQKVEKVTKIFDGDIYKTEFNFLGNEDYAASYALNLQANGPELVGEWGSVIVIPNRGFAAICTISKAKPVDFVKFIQRIKPVTDKSFAEHEVPVSNGFYWYYKGKFTLIQVLTDDKGNINVVAPLGLGKLMSVKN</sequence>
<feature type="chain" id="PRO_5021220757" evidence="1">
    <location>
        <begin position="28"/>
        <end position="244"/>
    </location>
</feature>
<organism evidence="2 3">
    <name type="scientific">Mucilaginibacter psychrotolerans</name>
    <dbReference type="NCBI Taxonomy" id="1524096"/>
    <lineage>
        <taxon>Bacteria</taxon>
        <taxon>Pseudomonadati</taxon>
        <taxon>Bacteroidota</taxon>
        <taxon>Sphingobacteriia</taxon>
        <taxon>Sphingobacteriales</taxon>
        <taxon>Sphingobacteriaceae</taxon>
        <taxon>Mucilaginibacter</taxon>
    </lineage>
</organism>
<accession>A0A4Y8S5X4</accession>
<dbReference type="Proteomes" id="UP000297540">
    <property type="component" value="Unassembled WGS sequence"/>
</dbReference>
<protein>
    <submittedName>
        <fullName evidence="2">Uncharacterized protein</fullName>
    </submittedName>
</protein>
<dbReference type="AlphaFoldDB" id="A0A4Y8S5X4"/>
<keyword evidence="3" id="KW-1185">Reference proteome</keyword>
<keyword evidence="1" id="KW-0732">Signal</keyword>
<evidence type="ECO:0000313" key="3">
    <source>
        <dbReference type="Proteomes" id="UP000297540"/>
    </source>
</evidence>
<evidence type="ECO:0000256" key="1">
    <source>
        <dbReference type="SAM" id="SignalP"/>
    </source>
</evidence>
<evidence type="ECO:0000313" key="2">
    <source>
        <dbReference type="EMBL" id="TFF33804.1"/>
    </source>
</evidence>